<organism evidence="3 4">
    <name type="scientific">Kazachstania africana (strain ATCC 22294 / BCRC 22015 / CBS 2517 / CECT 1963 / NBRC 1671 / NRRL Y-8276)</name>
    <name type="common">Yeast</name>
    <name type="synonym">Kluyveromyces africanus</name>
    <dbReference type="NCBI Taxonomy" id="1071382"/>
    <lineage>
        <taxon>Eukaryota</taxon>
        <taxon>Fungi</taxon>
        <taxon>Dikarya</taxon>
        <taxon>Ascomycota</taxon>
        <taxon>Saccharomycotina</taxon>
        <taxon>Saccharomycetes</taxon>
        <taxon>Saccharomycetales</taxon>
        <taxon>Saccharomycetaceae</taxon>
        <taxon>Kazachstania</taxon>
    </lineage>
</organism>
<accession>H2AUE8</accession>
<evidence type="ECO:0000256" key="1">
    <source>
        <dbReference type="SAM" id="MobiDB-lite"/>
    </source>
</evidence>
<evidence type="ECO:0000313" key="4">
    <source>
        <dbReference type="Proteomes" id="UP000005220"/>
    </source>
</evidence>
<name>H2AUE8_KAZAF</name>
<keyword evidence="2" id="KW-0732">Signal</keyword>
<dbReference type="GeneID" id="13882243"/>
<dbReference type="KEGG" id="kaf:KAFR_0D03500"/>
<dbReference type="HOGENOM" id="CLU_518965_0_0_1"/>
<evidence type="ECO:0000313" key="3">
    <source>
        <dbReference type="EMBL" id="CCF57998.1"/>
    </source>
</evidence>
<feature type="region of interest" description="Disordered" evidence="1">
    <location>
        <begin position="257"/>
        <end position="283"/>
    </location>
</feature>
<evidence type="ECO:0000256" key="2">
    <source>
        <dbReference type="SAM" id="SignalP"/>
    </source>
</evidence>
<reference evidence="3 4" key="1">
    <citation type="journal article" date="2011" name="Proc. Natl. Acad. Sci. U.S.A.">
        <title>Evolutionary erosion of yeast sex chromosomes by mating-type switching accidents.</title>
        <authorList>
            <person name="Gordon J.L."/>
            <person name="Armisen D."/>
            <person name="Proux-Wera E."/>
            <person name="Oheigeartaigh S.S."/>
            <person name="Byrne K.P."/>
            <person name="Wolfe K.H."/>
        </authorList>
    </citation>
    <scope>NUCLEOTIDE SEQUENCE [LARGE SCALE GENOMIC DNA]</scope>
    <source>
        <strain evidence="4">ATCC 22294 / BCRC 22015 / CBS 2517 / CECT 1963 / NBRC 1671 / NRRL Y-8276</strain>
    </source>
</reference>
<dbReference type="EMBL" id="HE650824">
    <property type="protein sequence ID" value="CCF57998.1"/>
    <property type="molecule type" value="Genomic_DNA"/>
</dbReference>
<proteinExistence type="predicted"/>
<protein>
    <recommendedName>
        <fullName evidence="5">Extracellular membrane protein CFEM domain-containing protein</fullName>
    </recommendedName>
</protein>
<feature type="compositionally biased region" description="Acidic residues" evidence="1">
    <location>
        <begin position="270"/>
        <end position="281"/>
    </location>
</feature>
<feature type="signal peptide" evidence="2">
    <location>
        <begin position="1"/>
        <end position="18"/>
    </location>
</feature>
<keyword evidence="4" id="KW-1185">Reference proteome</keyword>
<feature type="compositionally biased region" description="Low complexity" evidence="1">
    <location>
        <begin position="257"/>
        <end position="269"/>
    </location>
</feature>
<feature type="chain" id="PRO_5003559942" description="Extracellular membrane protein CFEM domain-containing protein" evidence="2">
    <location>
        <begin position="19"/>
        <end position="653"/>
    </location>
</feature>
<dbReference type="InParanoid" id="H2AUE8"/>
<evidence type="ECO:0008006" key="5">
    <source>
        <dbReference type="Google" id="ProtNLM"/>
    </source>
</evidence>
<dbReference type="FunCoup" id="H2AUE8">
    <property type="interactions" value="16"/>
</dbReference>
<dbReference type="Proteomes" id="UP000005220">
    <property type="component" value="Chromosome 4"/>
</dbReference>
<dbReference type="AlphaFoldDB" id="H2AUE8"/>
<gene>
    <name evidence="3" type="primary">KAFR0D03500</name>
    <name evidence="3" type="ORF">KAFR_0D03500</name>
</gene>
<dbReference type="eggNOG" id="ENOG502S2FV">
    <property type="taxonomic scope" value="Eukaryota"/>
</dbReference>
<sequence length="653" mass="73461">MLTSFILSLGLFCSFVHSSGVENYELCPTLDSKELPKFLSSCDSGLKECIERNFEEEPFSCSLCVIVNNQTLQDENNCYCAQCAVEVLVATCFKEHCNSVEEFDILNSVSKEFVSDSRPLFSIEEPSKTENLTYRKDKNDVLYRNLLSFERSSLIDHILNSFQPETKDETQSFNVLQARDYVPDQALYYTTTEYITTYIPKERTTTKWKPIVVESVQVIDKCSGKKKTTTIWDVETITDTEVETQIHTQIHNQTKTQISTATKTKTATETETETEIETETETEIKRKTATAYETETATATETETETETERYFHHVTKYEDITTTTDYNIVTKTDYDTITKRRIKYRPIYKTVTETDYTATTRIKYKHGYVTETETELEQTTLTLKMGHTVTKTQSIEHTTTDTTTKYKPKKKLVTVTVTKPSTQTQTATVTATTTKIKKKWRPVGIVTVTVTVTVTTKVVGNMQLPLPKFPMMSIIRMGALNGSDDTSIPYVVTAIPTSKETEDQTVPTSTVLPLTIQTSPPTSAIVGSNRTTSNSTVPRVTAAVGKNARASPTIEDAEVSSGSSQMNSHKMLSTVLVISFCTLAVLGISYNPNSSNSMNLFKYYSKDNEDEQDDSFSDQEIEITDEEFHSLSVHVPKEGLTLSQMEELLCVD</sequence>
<dbReference type="RefSeq" id="XP_003957133.1">
    <property type="nucleotide sequence ID" value="XM_003957084.1"/>
</dbReference>
<dbReference type="OrthoDB" id="4053155at2759"/>